<protein>
    <submittedName>
        <fullName evidence="4">Conserved repeat domain</fullName>
    </submittedName>
</protein>
<dbReference type="Gene3D" id="2.60.40.1170">
    <property type="entry name" value="Mu homology domain, subdomain B"/>
    <property type="match status" value="3"/>
</dbReference>
<feature type="region of interest" description="Disordered" evidence="1">
    <location>
        <begin position="681"/>
        <end position="720"/>
    </location>
</feature>
<dbReference type="Pfam" id="PF13585">
    <property type="entry name" value="CHU_C"/>
    <property type="match status" value="1"/>
</dbReference>
<dbReference type="NCBIfam" id="NF012211">
    <property type="entry name" value="tand_rpt_95"/>
    <property type="match status" value="13"/>
</dbReference>
<dbReference type="Pfam" id="PF17963">
    <property type="entry name" value="Big_9"/>
    <property type="match status" value="13"/>
</dbReference>
<dbReference type="OrthoDB" id="9805017at2"/>
<keyword evidence="2" id="KW-0812">Transmembrane</keyword>
<dbReference type="InterPro" id="IPR051172">
    <property type="entry name" value="Chlamydia_OmcB"/>
</dbReference>
<evidence type="ECO:0000259" key="3">
    <source>
        <dbReference type="Pfam" id="PF01345"/>
    </source>
</evidence>
<dbReference type="PANTHER" id="PTHR34819">
    <property type="entry name" value="LARGE CYSTEINE-RICH PERIPLASMIC PROTEIN OMCB"/>
    <property type="match status" value="1"/>
</dbReference>
<dbReference type="InterPro" id="IPR001434">
    <property type="entry name" value="OmcB-like_DUF11"/>
</dbReference>
<feature type="compositionally biased region" description="Low complexity" evidence="1">
    <location>
        <begin position="686"/>
        <end position="710"/>
    </location>
</feature>
<dbReference type="InterPro" id="IPR047589">
    <property type="entry name" value="DUF11_rpt"/>
</dbReference>
<dbReference type="NCBIfam" id="TIGR01451">
    <property type="entry name" value="B_ant_repeat"/>
    <property type="match status" value="3"/>
</dbReference>
<dbReference type="PANTHER" id="PTHR34819:SF3">
    <property type="entry name" value="CELL SURFACE PROTEIN"/>
    <property type="match status" value="1"/>
</dbReference>
<dbReference type="EMBL" id="NKXO01000016">
    <property type="protein sequence ID" value="PKQ69743.1"/>
    <property type="molecule type" value="Genomic_DNA"/>
</dbReference>
<dbReference type="NCBIfam" id="TIGR04131">
    <property type="entry name" value="Bac_Flav_CTERM"/>
    <property type="match status" value="1"/>
</dbReference>
<evidence type="ECO:0000313" key="5">
    <source>
        <dbReference type="Proteomes" id="UP000233387"/>
    </source>
</evidence>
<evidence type="ECO:0000256" key="2">
    <source>
        <dbReference type="SAM" id="Phobius"/>
    </source>
</evidence>
<keyword evidence="2" id="KW-1133">Transmembrane helix</keyword>
<feature type="domain" description="DUF11" evidence="3">
    <location>
        <begin position="711"/>
        <end position="822"/>
    </location>
</feature>
<evidence type="ECO:0000256" key="1">
    <source>
        <dbReference type="SAM" id="MobiDB-lite"/>
    </source>
</evidence>
<organism evidence="4 5">
    <name type="scientific">Raineya orbicola</name>
    <dbReference type="NCBI Taxonomy" id="2016530"/>
    <lineage>
        <taxon>Bacteria</taxon>
        <taxon>Pseudomonadati</taxon>
        <taxon>Bacteroidota</taxon>
        <taxon>Cytophagia</taxon>
        <taxon>Cytophagales</taxon>
        <taxon>Raineyaceae</taxon>
        <taxon>Raineya</taxon>
    </lineage>
</organism>
<feature type="compositionally biased region" description="Polar residues" evidence="1">
    <location>
        <begin position="711"/>
        <end position="720"/>
    </location>
</feature>
<sequence length="2243" mass="227310">MLSKITYKKLFGFRQGTGLTPNILGFGTILLLLYWLNVTSSYAQAGKDGALTVTTANTVLNRYTRVTTDVTAGSNVITVVNINDLNRDGIGYLPAGFVTNSSVYANNALSPGDLIIIYQAQGAIINSTNTINYGQVTNYNGAGTYEFAQVASVSGNNITLACRTKYSYFAARYVQVIRVPQYTTLTVNAGASVVAVPWGAPSFGGADPSALERRRGGFMVVHATNIVNNGTIHANAAGFRGGTIDPNTSPTGNNFSIAFVTNSSNESAEKGESIAGYRDDYDNLYNGRYGRGAPANGGGGGNGHNAGGGGGANGGNPAGWFRGAGVMNSFGTCGNPGAWALDPDYIANGNALTNSQGGGRGGYSFGSSNQNACTLGPSYPANFIAPGIPAADVQNTAWGGDNRDAVGGLGGRPIVSANFQNQIFFGGGGGAGDGNNGANADGGDGGGIVFLIATGNITGSGTISANGENGFNTISGHNDAPGGGGGGGTVAIQATSIANTINIRANGGNGGNQLITNNESEGPGGGGGGGVIVINATTDGSTKQVNGGQNGTTTSAAVTEFTANGATSGNSGTISSVSVSLFSIVCTSNLGINKAISNSSPNVGTNVTFTLTASNAGPDPATNVVVNDLLPAGYTFVSATPSQGTYNNVTGVWNVGSLGIGGSATLTIVATVNASGPYTNTATISTPDQNDPNTSNNTSSVTPTPVPQTNLGVTKTASNMTPPVGSNITFTITANNAGPSNATGVVVNDVLPSGYTFVSATTSQGTYNNVSGVWSVGALANGASATLTITVTVNASGSYANTATITGDQADPVAGNNSSTATPTPVPQTNLGVTKTASNMTPPVGSNITFTITANNAGPSNATGVVVNDVLPSGYTFVSATASQGTYNNVSGVWSIGALANGASATLTITVTVNASGSYTNTATISGDQADPVAGNNSSTATPTPVNVAPDAVNDNYTMAQNGNLSNSVATNDILQAGGNPHTFTLVSGGSAAANGTLTFNPDGTFTYVPNTGFSGTVSFTYQVCNGVTPINQCDTAVATIVVLPPPVAVNDNAVTPINTPVSGNLSTNDNLPSGGTYTYTIATPPNPAQGTVTINPDGTYTFTPATGFTGTATFTYQVCNQLGQCSTATVSVLVLPPPVAVNDTANTPINTPVNGNASTNDNLPSGGTYTYTVTTPPANGSVTMNPDGTYTYTPNTGFTGTDVFTYQVCNQVGQCSTATVTINVVPAPVANDDSYTMPQNGSLSNSVVGNDVLPASGNPHTFSLVSGGSAAANGTLTFNPDGTFTYVPNTGFSGTVSFTYQVCNSLIPAQCDTAVATIVVLPPPVAVNDNAVTPINTPVSGNLSTNDNLPSGGTYTYTIATPPNPAQGTVTINPDGTYTFTPATGFTGTATFTYQVCNQLGQCSTATVSVLVLPPPVAVNDTANTPINTPVNGNASTNDNLPSGGTYTYTVTTPPANGSVTMNPDGTYTYTPNTGFTGTDVFTYQVCNQVGQCSTATVTINVVPAPVANDDSYTMPQNGSLSNSVVGNDVLPASGNPHTFSLVSGGSAAANGTLTFNPDGTFTYVPNTGFSGTVSFTYQVCNSLIPAQCDTAVATIVVLPPPVAVNDSAVTPINTPVNGNLSSNDNLPAGGTYTYTVATPPNPAQGTVTINPDGTYTFTPATGFTGTASFTYQVCNQLGQCSTATVSVLVLPPPVAVNDTANTPINTPVNGNASTNDNLPSGGTYTYTVTTPPANGSVTMNPDGTYTYTPNTGFTGTDVFTYQVCNQVGQCSTATVTITVPANPVAVNDNYTTPINTPVGGNLAANDLLPTGFTYTFSLVNGGSAASNGTLVVNPDGTYNFTPNTGFSGVVSFTYQVCNQVNVCSTATVTITILAPPVASNDTAGTQPNTPVNGNVSPNDNLPAGGTYTFTVTTPPANGNVTMNPDGSYTYTPNPGFVGTDTFTYTVCNQLGQCSTATVTITVGQPPLAVNDEYNTGAGIPVSGNVGTNDQNPSGGTTTFNLVSGGTATQNGTLVFNPNGIFTFTPNPGFSGTVTFTYEICNPVGCSQATVTINVAPPVQAVDDNYTTTPNNPVSGNLGTNDVVPAGQAPTFSLVNGGTATQNGTLVVNPDGSFTFTPNPGFVGTVTFTYQVCNQFGQCSTATVTIVIEDPVVQIPEGFSPNNDGINDNFVIKGRNGRPVVLRIYNRWGNLVYENLNYQDDWNGTSNIGIRIGEQLPDGTYFYTAEFKDTGERYARYLTIQR</sequence>
<proteinExistence type="predicted"/>
<comment type="caution">
    <text evidence="4">The sequence shown here is derived from an EMBL/GenBank/DDBJ whole genome shotgun (WGS) entry which is preliminary data.</text>
</comment>
<dbReference type="Proteomes" id="UP000233387">
    <property type="component" value="Unassembled WGS sequence"/>
</dbReference>
<accession>A0A2N3IHP3</accession>
<feature type="domain" description="DUF11" evidence="3">
    <location>
        <begin position="590"/>
        <end position="702"/>
    </location>
</feature>
<reference evidence="4 5" key="1">
    <citation type="submission" date="2017-06" db="EMBL/GenBank/DDBJ databases">
        <title>Raineya orbicola gen. nov., sp. nov. a slightly thermophilic bacterium of the phylum Bacteroidetes and the description of Raineyaceae fam. nov.</title>
        <authorList>
            <person name="Albuquerque L."/>
            <person name="Polonia A.R.M."/>
            <person name="Barroso C."/>
            <person name="Froufe H.J.C."/>
            <person name="Lage O."/>
            <person name="Lobo-Da-Cunha A."/>
            <person name="Egas C."/>
            <person name="Da Costa M.S."/>
        </authorList>
    </citation>
    <scope>NUCLEOTIDE SEQUENCE [LARGE SCALE GENOMIC DNA]</scope>
    <source>
        <strain evidence="4 5">SPSPC-11</strain>
    </source>
</reference>
<evidence type="ECO:0000313" key="4">
    <source>
        <dbReference type="EMBL" id="PKQ69743.1"/>
    </source>
</evidence>
<gene>
    <name evidence="4" type="ORF">Rain11_1198</name>
</gene>
<dbReference type="Pfam" id="PF01345">
    <property type="entry name" value="DUF11"/>
    <property type="match status" value="3"/>
</dbReference>
<dbReference type="InterPro" id="IPR026341">
    <property type="entry name" value="T9SS_type_B"/>
</dbReference>
<name>A0A2N3IHP3_9BACT</name>
<dbReference type="Gene3D" id="2.60.40.3440">
    <property type="match status" value="13"/>
</dbReference>
<keyword evidence="5" id="KW-1185">Reference proteome</keyword>
<dbReference type="RefSeq" id="WP_101358467.1">
    <property type="nucleotide sequence ID" value="NZ_NKXO01000016.1"/>
</dbReference>
<feature type="domain" description="DUF11" evidence="3">
    <location>
        <begin position="831"/>
        <end position="942"/>
    </location>
</feature>
<keyword evidence="2" id="KW-0472">Membrane</keyword>
<feature type="transmembrane region" description="Helical" evidence="2">
    <location>
        <begin position="12"/>
        <end position="36"/>
    </location>
</feature>